<name>A0A9X3HP29_9VIBR</name>
<reference evidence="2" key="1">
    <citation type="submission" date="2022-02" db="EMBL/GenBank/DDBJ databases">
        <title>Vibrio sp. nov., a new bacterium isolated from Bohai sea, China.</title>
        <authorList>
            <person name="Yuan Y."/>
        </authorList>
    </citation>
    <scope>NUCLEOTIDE SEQUENCE</scope>
    <source>
        <strain evidence="2">DBSS07</strain>
    </source>
</reference>
<accession>A0A9X3HP29</accession>
<dbReference type="RefSeq" id="WP_265686232.1">
    <property type="nucleotide sequence ID" value="NZ_JAKRRX010000004.1"/>
</dbReference>
<dbReference type="Proteomes" id="UP001155586">
    <property type="component" value="Unassembled WGS sequence"/>
</dbReference>
<feature type="transmembrane region" description="Helical" evidence="1">
    <location>
        <begin position="6"/>
        <end position="24"/>
    </location>
</feature>
<organism evidence="2 3">
    <name type="scientific">Vibrio paucivorans</name>
    <dbReference type="NCBI Taxonomy" id="2829489"/>
    <lineage>
        <taxon>Bacteria</taxon>
        <taxon>Pseudomonadati</taxon>
        <taxon>Pseudomonadota</taxon>
        <taxon>Gammaproteobacteria</taxon>
        <taxon>Vibrionales</taxon>
        <taxon>Vibrionaceae</taxon>
        <taxon>Vibrio</taxon>
    </lineage>
</organism>
<evidence type="ECO:0000313" key="3">
    <source>
        <dbReference type="Proteomes" id="UP001155586"/>
    </source>
</evidence>
<proteinExistence type="predicted"/>
<dbReference type="EMBL" id="JAKRRX010000004">
    <property type="protein sequence ID" value="MCW8332456.1"/>
    <property type="molecule type" value="Genomic_DNA"/>
</dbReference>
<dbReference type="AlphaFoldDB" id="A0A9X3HP29"/>
<comment type="caution">
    <text evidence="2">The sequence shown here is derived from an EMBL/GenBank/DDBJ whole genome shotgun (WGS) entry which is preliminary data.</text>
</comment>
<evidence type="ECO:0000313" key="2">
    <source>
        <dbReference type="EMBL" id="MCW8332456.1"/>
    </source>
</evidence>
<keyword evidence="3" id="KW-1185">Reference proteome</keyword>
<protein>
    <submittedName>
        <fullName evidence="2">MSHA biogenesis protein MshF</fullName>
    </submittedName>
</protein>
<keyword evidence="1" id="KW-1133">Transmembrane helix</keyword>
<gene>
    <name evidence="2" type="ORF">MD483_01225</name>
</gene>
<keyword evidence="1" id="KW-0472">Membrane</keyword>
<sequence length="150" mass="17305">MNSERARFVVWLVLILLLVIGFMGQFRKVEQEATDTAFIVASKRILERASNIKQEWILQGHPSELQVAGERLAISQNGWVLPIVNKGQVDCSYWLSVLYPENQEFEPYSTKNNDVGSVKDYTCEYIYAEQKVLRIQLINKKFSVSVKFIT</sequence>
<keyword evidence="1" id="KW-0812">Transmembrane</keyword>
<evidence type="ECO:0000256" key="1">
    <source>
        <dbReference type="SAM" id="Phobius"/>
    </source>
</evidence>